<sequence>MDYSLFLYYRKNYDNIDHLREKLDSLYFQLIIYQ</sequence>
<organism evidence="1 2">
    <name type="scientific">Sediminitomix flava</name>
    <dbReference type="NCBI Taxonomy" id="379075"/>
    <lineage>
        <taxon>Bacteria</taxon>
        <taxon>Pseudomonadati</taxon>
        <taxon>Bacteroidota</taxon>
        <taxon>Cytophagia</taxon>
        <taxon>Cytophagales</taxon>
        <taxon>Flammeovirgaceae</taxon>
        <taxon>Sediminitomix</taxon>
    </lineage>
</organism>
<dbReference type="EMBL" id="QGDO01000011">
    <property type="protein sequence ID" value="PWJ34154.1"/>
    <property type="molecule type" value="Genomic_DNA"/>
</dbReference>
<dbReference type="AlphaFoldDB" id="A0A315YWK7"/>
<name>A0A315YWK7_SEDFL</name>
<gene>
    <name evidence="1" type="ORF">BC781_11164</name>
</gene>
<accession>A0A315YWK7</accession>
<protein>
    <submittedName>
        <fullName evidence="1">Uncharacterized protein</fullName>
    </submittedName>
</protein>
<keyword evidence="2" id="KW-1185">Reference proteome</keyword>
<dbReference type="Proteomes" id="UP000245535">
    <property type="component" value="Unassembled WGS sequence"/>
</dbReference>
<proteinExistence type="predicted"/>
<comment type="caution">
    <text evidence="1">The sequence shown here is derived from an EMBL/GenBank/DDBJ whole genome shotgun (WGS) entry which is preliminary data.</text>
</comment>
<reference evidence="1 2" key="1">
    <citation type="submission" date="2018-03" db="EMBL/GenBank/DDBJ databases">
        <title>Genomic Encyclopedia of Archaeal and Bacterial Type Strains, Phase II (KMG-II): from individual species to whole genera.</title>
        <authorList>
            <person name="Goeker M."/>
        </authorList>
    </citation>
    <scope>NUCLEOTIDE SEQUENCE [LARGE SCALE GENOMIC DNA]</scope>
    <source>
        <strain evidence="1 2">DSM 28229</strain>
    </source>
</reference>
<evidence type="ECO:0000313" key="2">
    <source>
        <dbReference type="Proteomes" id="UP000245535"/>
    </source>
</evidence>
<evidence type="ECO:0000313" key="1">
    <source>
        <dbReference type="EMBL" id="PWJ34154.1"/>
    </source>
</evidence>